<evidence type="ECO:0000313" key="1">
    <source>
        <dbReference type="EMBL" id="QGY72855.1"/>
    </source>
</evidence>
<dbReference type="AlphaFoldDB" id="A0A6B9HCX1"/>
<name>A0A6B9HCX1_9BURK</name>
<accession>A0A6B9HCX1</accession>
<dbReference type="EMBL" id="MN695286">
    <property type="protein sequence ID" value="QGY72855.1"/>
    <property type="molecule type" value="Genomic_DNA"/>
</dbReference>
<sequence>MAQPDATDTLWRNAQALVKSNKNDFVNAEASARWLRARPCALSRRSVRAYMQRLEHQSGRLACWVRTMLTRRYSNVGAGSLHQIMSQARPSLSTHTNLWQIRRC</sequence>
<protein>
    <submittedName>
        <fullName evidence="1">Uncharacterized protein</fullName>
    </submittedName>
</protein>
<proteinExistence type="predicted"/>
<reference evidence="1" key="1">
    <citation type="journal article" date="2020" name="ACS Chem. Biol.">
        <title>Genome Mining and Heterologous Expression Reveal Two Distinct Families of Lasso Peptides Highly Conserved in Endofungal Bacteria.</title>
        <authorList>
            <person name="Bratovanov E.V."/>
            <person name="Ishida K."/>
            <person name="Heinze B."/>
            <person name="Pidot S.J."/>
            <person name="Stinear T.P."/>
            <person name="Hegemann J.D."/>
            <person name="Marahiel M.A."/>
            <person name="Hertweck C."/>
        </authorList>
    </citation>
    <scope>NUCLEOTIDE SEQUENCE</scope>
    <source>
        <strain evidence="1">B6</strain>
    </source>
</reference>
<organism evidence="1">
    <name type="scientific">Mycetohabitans sp</name>
    <dbReference type="NCBI Taxonomy" id="2571162"/>
    <lineage>
        <taxon>Bacteria</taxon>
        <taxon>Pseudomonadati</taxon>
        <taxon>Pseudomonadota</taxon>
        <taxon>Betaproteobacteria</taxon>
        <taxon>Burkholderiales</taxon>
        <taxon>Burkholderiaceae</taxon>
        <taxon>Mycetohabitans</taxon>
    </lineage>
</organism>